<comment type="caution">
    <text evidence="1">The sequence shown here is derived from an EMBL/GenBank/DDBJ whole genome shotgun (WGS) entry which is preliminary data.</text>
</comment>
<keyword evidence="2" id="KW-1185">Reference proteome</keyword>
<gene>
    <name evidence="1" type="ORF">E2C01_047936</name>
</gene>
<organism evidence="1 2">
    <name type="scientific">Portunus trituberculatus</name>
    <name type="common">Swimming crab</name>
    <name type="synonym">Neptunus trituberculatus</name>
    <dbReference type="NCBI Taxonomy" id="210409"/>
    <lineage>
        <taxon>Eukaryota</taxon>
        <taxon>Metazoa</taxon>
        <taxon>Ecdysozoa</taxon>
        <taxon>Arthropoda</taxon>
        <taxon>Crustacea</taxon>
        <taxon>Multicrustacea</taxon>
        <taxon>Malacostraca</taxon>
        <taxon>Eumalacostraca</taxon>
        <taxon>Eucarida</taxon>
        <taxon>Decapoda</taxon>
        <taxon>Pleocyemata</taxon>
        <taxon>Brachyura</taxon>
        <taxon>Eubrachyura</taxon>
        <taxon>Portunoidea</taxon>
        <taxon>Portunidae</taxon>
        <taxon>Portuninae</taxon>
        <taxon>Portunus</taxon>
    </lineage>
</organism>
<accession>A0A5B7G2D1</accession>
<dbReference type="Proteomes" id="UP000324222">
    <property type="component" value="Unassembled WGS sequence"/>
</dbReference>
<evidence type="ECO:0000313" key="2">
    <source>
        <dbReference type="Proteomes" id="UP000324222"/>
    </source>
</evidence>
<reference evidence="1 2" key="1">
    <citation type="submission" date="2019-05" db="EMBL/GenBank/DDBJ databases">
        <title>Another draft genome of Portunus trituberculatus and its Hox gene families provides insights of decapod evolution.</title>
        <authorList>
            <person name="Jeong J.-H."/>
            <person name="Song I."/>
            <person name="Kim S."/>
            <person name="Choi T."/>
            <person name="Kim D."/>
            <person name="Ryu S."/>
            <person name="Kim W."/>
        </authorList>
    </citation>
    <scope>NUCLEOTIDE SEQUENCE [LARGE SCALE GENOMIC DNA]</scope>
    <source>
        <tissue evidence="1">Muscle</tissue>
    </source>
</reference>
<evidence type="ECO:0000313" key="1">
    <source>
        <dbReference type="EMBL" id="MPC54031.1"/>
    </source>
</evidence>
<dbReference type="AlphaFoldDB" id="A0A5B7G2D1"/>
<name>A0A5B7G2D1_PORTR</name>
<dbReference type="EMBL" id="VSRR010012055">
    <property type="protein sequence ID" value="MPC54031.1"/>
    <property type="molecule type" value="Genomic_DNA"/>
</dbReference>
<proteinExistence type="predicted"/>
<protein>
    <submittedName>
        <fullName evidence="1">Uncharacterized protein</fullName>
    </submittedName>
</protein>
<sequence length="93" mass="10262">MDPPDDTYRAPPPWQEKALKTTIHRLSHTKRKLSQKEALGQATRALKAAHTQGAQDFYTDGSVNDGKAAAAFVCNNIATHYRLRDGPPSCRLS</sequence>